<dbReference type="EMBL" id="LXQA010225644">
    <property type="protein sequence ID" value="MCI35666.1"/>
    <property type="molecule type" value="Genomic_DNA"/>
</dbReference>
<accession>A0A392RIM2</accession>
<comment type="caution">
    <text evidence="1">The sequence shown here is derived from an EMBL/GenBank/DDBJ whole genome shotgun (WGS) entry which is preliminary data.</text>
</comment>
<sequence>MFWYCDGDLNTRMKAIEKDYFMNLFQQQHGERMVNAVNSSISMEDNNALSTPFSIVEFKDAIFLSMEVDK</sequence>
<feature type="non-terminal residue" evidence="1">
    <location>
        <position position="70"/>
    </location>
</feature>
<evidence type="ECO:0000313" key="2">
    <source>
        <dbReference type="Proteomes" id="UP000265520"/>
    </source>
</evidence>
<proteinExistence type="predicted"/>
<name>A0A392RIM2_9FABA</name>
<protein>
    <submittedName>
        <fullName evidence="1">Uncharacterized protein</fullName>
    </submittedName>
</protein>
<organism evidence="1 2">
    <name type="scientific">Trifolium medium</name>
    <dbReference type="NCBI Taxonomy" id="97028"/>
    <lineage>
        <taxon>Eukaryota</taxon>
        <taxon>Viridiplantae</taxon>
        <taxon>Streptophyta</taxon>
        <taxon>Embryophyta</taxon>
        <taxon>Tracheophyta</taxon>
        <taxon>Spermatophyta</taxon>
        <taxon>Magnoliopsida</taxon>
        <taxon>eudicotyledons</taxon>
        <taxon>Gunneridae</taxon>
        <taxon>Pentapetalae</taxon>
        <taxon>rosids</taxon>
        <taxon>fabids</taxon>
        <taxon>Fabales</taxon>
        <taxon>Fabaceae</taxon>
        <taxon>Papilionoideae</taxon>
        <taxon>50 kb inversion clade</taxon>
        <taxon>NPAAA clade</taxon>
        <taxon>Hologalegina</taxon>
        <taxon>IRL clade</taxon>
        <taxon>Trifolieae</taxon>
        <taxon>Trifolium</taxon>
    </lineage>
</organism>
<dbReference type="AlphaFoldDB" id="A0A392RIM2"/>
<keyword evidence="2" id="KW-1185">Reference proteome</keyword>
<reference evidence="1 2" key="1">
    <citation type="journal article" date="2018" name="Front. Plant Sci.">
        <title>Red Clover (Trifolium pratense) and Zigzag Clover (T. medium) - A Picture of Genomic Similarities and Differences.</title>
        <authorList>
            <person name="Dluhosova J."/>
            <person name="Istvanek J."/>
            <person name="Nedelnik J."/>
            <person name="Repkova J."/>
        </authorList>
    </citation>
    <scope>NUCLEOTIDE SEQUENCE [LARGE SCALE GENOMIC DNA]</scope>
    <source>
        <strain evidence="2">cv. 10/8</strain>
        <tissue evidence="1">Leaf</tissue>
    </source>
</reference>
<dbReference type="Proteomes" id="UP000265520">
    <property type="component" value="Unassembled WGS sequence"/>
</dbReference>
<evidence type="ECO:0000313" key="1">
    <source>
        <dbReference type="EMBL" id="MCI35666.1"/>
    </source>
</evidence>